<dbReference type="InterPro" id="IPR036396">
    <property type="entry name" value="Cyt_P450_sf"/>
</dbReference>
<dbReference type="GO" id="GO:0020037">
    <property type="term" value="F:heme binding"/>
    <property type="evidence" value="ECO:0007669"/>
    <property type="project" value="InterPro"/>
</dbReference>
<dbReference type="AlphaFoldDB" id="A0A167UX44"/>
<keyword evidence="6 7" id="KW-0349">Heme</keyword>
<dbReference type="Pfam" id="PF00067">
    <property type="entry name" value="p450"/>
    <property type="match status" value="1"/>
</dbReference>
<protein>
    <submittedName>
        <fullName evidence="8">25-hydroxycholesterol 7-alpha-hydroxylase</fullName>
    </submittedName>
</protein>
<evidence type="ECO:0000256" key="3">
    <source>
        <dbReference type="ARBA" id="ARBA00022723"/>
    </source>
</evidence>
<evidence type="ECO:0000313" key="8">
    <source>
        <dbReference type="EMBL" id="KZN89753.1"/>
    </source>
</evidence>
<dbReference type="CDD" id="cd11040">
    <property type="entry name" value="CYP7_CYP8-like"/>
    <property type="match status" value="1"/>
</dbReference>
<reference evidence="8" key="1">
    <citation type="journal article" date="2014" name="Genome Announc.">
        <title>Complete sequencing and chromosome-scale genome assembly of the industrial progenitor strain P2niaD18 from the penicillin producer Penicillium chrysogenum.</title>
        <authorList>
            <person name="Specht T."/>
            <person name="Dahlmann T.A."/>
            <person name="Zadra I."/>
            <person name="Kurnsteiner H."/>
            <person name="Kuck U."/>
        </authorList>
    </citation>
    <scope>NUCLEOTIDE SEQUENCE [LARGE SCALE GENOMIC DNA]</scope>
    <source>
        <strain evidence="8">P2niaD18</strain>
    </source>
</reference>
<feature type="binding site" description="axial binding residue" evidence="6">
    <location>
        <position position="462"/>
    </location>
    <ligand>
        <name>heme</name>
        <dbReference type="ChEBI" id="CHEBI:30413"/>
    </ligand>
    <ligandPart>
        <name>Fe</name>
        <dbReference type="ChEBI" id="CHEBI:18248"/>
    </ligandPart>
</feature>
<organism evidence="8">
    <name type="scientific">Penicillium chrysogenum</name>
    <name type="common">Penicillium notatum</name>
    <dbReference type="NCBI Taxonomy" id="5076"/>
    <lineage>
        <taxon>Eukaryota</taxon>
        <taxon>Fungi</taxon>
        <taxon>Dikarya</taxon>
        <taxon>Ascomycota</taxon>
        <taxon>Pezizomycotina</taxon>
        <taxon>Eurotiomycetes</taxon>
        <taxon>Eurotiomycetidae</taxon>
        <taxon>Eurotiales</taxon>
        <taxon>Aspergillaceae</taxon>
        <taxon>Penicillium</taxon>
        <taxon>Penicillium chrysogenum species complex</taxon>
    </lineage>
</organism>
<proteinExistence type="inferred from homology"/>
<accession>A0A167UX44</accession>
<evidence type="ECO:0000256" key="7">
    <source>
        <dbReference type="RuleBase" id="RU000461"/>
    </source>
</evidence>
<dbReference type="GO" id="GO:0016705">
    <property type="term" value="F:oxidoreductase activity, acting on paired donors, with incorporation or reduction of molecular oxygen"/>
    <property type="evidence" value="ECO:0007669"/>
    <property type="project" value="InterPro"/>
</dbReference>
<dbReference type="EMBL" id="CM002799">
    <property type="protein sequence ID" value="KZN89753.1"/>
    <property type="molecule type" value="Genomic_DNA"/>
</dbReference>
<evidence type="ECO:0000256" key="5">
    <source>
        <dbReference type="ARBA" id="ARBA00023004"/>
    </source>
</evidence>
<dbReference type="Proteomes" id="UP000076449">
    <property type="component" value="Chromosome II"/>
</dbReference>
<dbReference type="PROSITE" id="PS00086">
    <property type="entry name" value="CYTOCHROME_P450"/>
    <property type="match status" value="1"/>
</dbReference>
<keyword evidence="5 6" id="KW-0408">Iron</keyword>
<dbReference type="GO" id="GO:0043386">
    <property type="term" value="P:mycotoxin biosynthetic process"/>
    <property type="evidence" value="ECO:0007669"/>
    <property type="project" value="UniProtKB-ARBA"/>
</dbReference>
<dbReference type="SUPFAM" id="SSF48264">
    <property type="entry name" value="Cytochrome P450"/>
    <property type="match status" value="1"/>
</dbReference>
<keyword evidence="7" id="KW-0503">Monooxygenase</keyword>
<gene>
    <name evidence="8" type="ORF">EN45_083870</name>
</gene>
<dbReference type="PRINTS" id="PR00465">
    <property type="entry name" value="EP450IV"/>
</dbReference>
<sequence>MTLVVCMFNYLPDFVHLCQYLKYILLVAVGAFVFEKLSYACFTDSQEPPKLPSSFPLVGHLIGMLRKHTQYFDDLYKQNGMPIASLPILGGKIYVIWDTALVQAGLRARTMSFDAIMLQHAQGLLGLRDESVMIARDGLLTDLMNVTKPLLLGSGLATINMSVLNHAAETLNEILAADDTLEIPDLYHWIQTMGTLATTEALYGAVNPLHGNRRLVEDVWLFESGLRTLGLNFFPRVIAGRAYHARERLLDAISPLFSPSPPLDGLPELTCRRAQVIRSKGIRDSREIARIELALLHGATVNTIPTLFWTVAHTFARPDLVARLRAEILPLVSFLPRGGAAEEGGEAQAQARTQAQISLKDLETTCPLLLSTYREVIRLSNQAMSTRQVMENTTVTDGGGRTYFLRAGCSVVMPATGHMGGDVWGANKNDFGPERFLDWHDHKASRDRRLVYMPFGGGRHLCPGRNLAKAEILGIVAMLLLSFEMEDGACPAEQQQPINVPTLEPARLGQGVGKPVYLKAGGALPVRLKTRKGLQRISWKIVA</sequence>
<name>A0A167UX44_PENCH</name>
<evidence type="ECO:0000256" key="2">
    <source>
        <dbReference type="ARBA" id="ARBA00010617"/>
    </source>
</evidence>
<keyword evidence="3 6" id="KW-0479">Metal-binding</keyword>
<dbReference type="GO" id="GO:0004497">
    <property type="term" value="F:monooxygenase activity"/>
    <property type="evidence" value="ECO:0007669"/>
    <property type="project" value="UniProtKB-KW"/>
</dbReference>
<comment type="cofactor">
    <cofactor evidence="1 6">
        <name>heme</name>
        <dbReference type="ChEBI" id="CHEBI:30413"/>
    </cofactor>
</comment>
<dbReference type="GO" id="GO:0005506">
    <property type="term" value="F:iron ion binding"/>
    <property type="evidence" value="ECO:0007669"/>
    <property type="project" value="InterPro"/>
</dbReference>
<comment type="similarity">
    <text evidence="2 7">Belongs to the cytochrome P450 family.</text>
</comment>
<evidence type="ECO:0000256" key="1">
    <source>
        <dbReference type="ARBA" id="ARBA00001971"/>
    </source>
</evidence>
<keyword evidence="4 7" id="KW-0560">Oxidoreductase</keyword>
<dbReference type="PANTHER" id="PTHR47582:SF1">
    <property type="entry name" value="P450, PUTATIVE (EUROFUNG)-RELATED"/>
    <property type="match status" value="1"/>
</dbReference>
<dbReference type="PANTHER" id="PTHR47582">
    <property type="entry name" value="P450, PUTATIVE (EUROFUNG)-RELATED"/>
    <property type="match status" value="1"/>
</dbReference>
<evidence type="ECO:0000256" key="4">
    <source>
        <dbReference type="ARBA" id="ARBA00023002"/>
    </source>
</evidence>
<evidence type="ECO:0000256" key="6">
    <source>
        <dbReference type="PIRSR" id="PIRSR602403-1"/>
    </source>
</evidence>
<dbReference type="InterPro" id="IPR053007">
    <property type="entry name" value="CYP450_monoxygenase_sec-met"/>
</dbReference>
<dbReference type="InterPro" id="IPR017972">
    <property type="entry name" value="Cyt_P450_CS"/>
</dbReference>
<dbReference type="Gene3D" id="1.10.630.10">
    <property type="entry name" value="Cytochrome P450"/>
    <property type="match status" value="1"/>
</dbReference>
<dbReference type="InterPro" id="IPR002403">
    <property type="entry name" value="Cyt_P450_E_grp-IV"/>
</dbReference>
<dbReference type="InterPro" id="IPR001128">
    <property type="entry name" value="Cyt_P450"/>
</dbReference>